<comment type="caution">
    <text evidence="1">The sequence shown here is derived from an EMBL/GenBank/DDBJ whole genome shotgun (WGS) entry which is preliminary data.</text>
</comment>
<reference evidence="2" key="1">
    <citation type="journal article" date="2015" name="Nat. Genet.">
        <title>The genome and transcriptome of the zoonotic hookworm Ancylostoma ceylanicum identify infection-specific gene families.</title>
        <authorList>
            <person name="Schwarz E.M."/>
            <person name="Hu Y."/>
            <person name="Antoshechkin I."/>
            <person name="Miller M.M."/>
            <person name="Sternberg P.W."/>
            <person name="Aroian R.V."/>
        </authorList>
    </citation>
    <scope>NUCLEOTIDE SEQUENCE</scope>
    <source>
        <strain evidence="2">HY135</strain>
    </source>
</reference>
<accession>A0A016SBL5</accession>
<dbReference type="Gene3D" id="3.40.30.10">
    <property type="entry name" value="Glutaredoxin"/>
    <property type="match status" value="1"/>
</dbReference>
<evidence type="ECO:0000313" key="1">
    <source>
        <dbReference type="EMBL" id="EYB87762.1"/>
    </source>
</evidence>
<dbReference type="EMBL" id="JARK01001593">
    <property type="protein sequence ID" value="EYB87762.1"/>
    <property type="molecule type" value="Genomic_DNA"/>
</dbReference>
<keyword evidence="2" id="KW-1185">Reference proteome</keyword>
<dbReference type="STRING" id="53326.A0A016SBL5"/>
<organism evidence="1 2">
    <name type="scientific">Ancylostoma ceylanicum</name>
    <dbReference type="NCBI Taxonomy" id="53326"/>
    <lineage>
        <taxon>Eukaryota</taxon>
        <taxon>Metazoa</taxon>
        <taxon>Ecdysozoa</taxon>
        <taxon>Nematoda</taxon>
        <taxon>Chromadorea</taxon>
        <taxon>Rhabditida</taxon>
        <taxon>Rhabditina</taxon>
        <taxon>Rhabditomorpha</taxon>
        <taxon>Strongyloidea</taxon>
        <taxon>Ancylostomatidae</taxon>
        <taxon>Ancylostomatinae</taxon>
        <taxon>Ancylostoma</taxon>
    </lineage>
</organism>
<dbReference type="AlphaFoldDB" id="A0A016SBL5"/>
<dbReference type="Proteomes" id="UP000024635">
    <property type="component" value="Unassembled WGS sequence"/>
</dbReference>
<dbReference type="OrthoDB" id="418495at2759"/>
<proteinExistence type="predicted"/>
<protein>
    <submittedName>
        <fullName evidence="1">Uncharacterized protein</fullName>
    </submittedName>
</protein>
<evidence type="ECO:0000313" key="2">
    <source>
        <dbReference type="Proteomes" id="UP000024635"/>
    </source>
</evidence>
<gene>
    <name evidence="1" type="primary">Acey_s0257.g383</name>
    <name evidence="1" type="ORF">Y032_0257g383</name>
</gene>
<sequence length="110" mass="12333">MRSTAERGGKNDIQAAALRASRMTPRSGGIRLVERNSRLVWSRKAMGRKARAALESQNIKPGAMEWVEIDNRPDCSEIQDYLQVTIVLGVNISPCAFFGWDFLRPIAIFP</sequence>
<name>A0A016SBL5_9BILA</name>